<feature type="domain" description="NR LBD" evidence="12">
    <location>
        <begin position="160"/>
        <end position="358"/>
    </location>
</feature>
<keyword evidence="8 10" id="KW-0675">Receptor</keyword>
<comment type="subcellular location">
    <subcellularLocation>
        <location evidence="1 10">Nucleus</location>
    </subcellularLocation>
</comment>
<evidence type="ECO:0000256" key="9">
    <source>
        <dbReference type="ARBA" id="ARBA00023242"/>
    </source>
</evidence>
<dbReference type="SUPFAM" id="SSF57716">
    <property type="entry name" value="Glucocorticoid receptor-like (DNA-binding domain)"/>
    <property type="match status" value="1"/>
</dbReference>
<dbReference type="Gene3D" id="3.30.50.10">
    <property type="entry name" value="Erythroid Transcription Factor GATA-1, subunit A"/>
    <property type="match status" value="1"/>
</dbReference>
<dbReference type="PANTHER" id="PTHR24083">
    <property type="entry name" value="NUCLEAR HORMONE RECEPTOR"/>
    <property type="match status" value="1"/>
</dbReference>
<dbReference type="Pfam" id="PF00105">
    <property type="entry name" value="zf-C4"/>
    <property type="match status" value="1"/>
</dbReference>
<feature type="domain" description="Nuclear receptor" evidence="11">
    <location>
        <begin position="30"/>
        <end position="107"/>
    </location>
</feature>
<dbReference type="EMBL" id="GITU01006190">
    <property type="protein sequence ID" value="MBC1174893.1"/>
    <property type="molecule type" value="Transcribed_RNA"/>
</dbReference>
<dbReference type="VEuPathDB" id="VectorBase:LLONM1_008147"/>
<evidence type="ECO:0000256" key="2">
    <source>
        <dbReference type="ARBA" id="ARBA00022723"/>
    </source>
</evidence>
<dbReference type="Gene3D" id="1.10.565.10">
    <property type="entry name" value="Retinoid X Receptor"/>
    <property type="match status" value="1"/>
</dbReference>
<evidence type="ECO:0000256" key="10">
    <source>
        <dbReference type="RuleBase" id="RU004334"/>
    </source>
</evidence>
<keyword evidence="3 10" id="KW-0863">Zinc-finger</keyword>
<dbReference type="InterPro" id="IPR001628">
    <property type="entry name" value="Znf_hrmn_rcpt"/>
</dbReference>
<dbReference type="EMBL" id="AJWK01002367">
    <property type="status" value="NOT_ANNOTATED_CDS"/>
    <property type="molecule type" value="Genomic_DNA"/>
</dbReference>
<dbReference type="GO" id="GO:0032502">
    <property type="term" value="P:developmental process"/>
    <property type="evidence" value="ECO:0007669"/>
    <property type="project" value="UniProtKB-ARBA"/>
</dbReference>
<dbReference type="Proteomes" id="UP000092461">
    <property type="component" value="Unassembled WGS sequence"/>
</dbReference>
<dbReference type="PROSITE" id="PS51030">
    <property type="entry name" value="NUCLEAR_REC_DBD_2"/>
    <property type="match status" value="1"/>
</dbReference>
<keyword evidence="6 10" id="KW-0238">DNA-binding</keyword>
<evidence type="ECO:0000256" key="8">
    <source>
        <dbReference type="ARBA" id="ARBA00023170"/>
    </source>
</evidence>
<accession>A0A1B0C9I3</accession>
<evidence type="ECO:0000256" key="3">
    <source>
        <dbReference type="ARBA" id="ARBA00022771"/>
    </source>
</evidence>
<keyword evidence="4 10" id="KW-0862">Zinc</keyword>
<reference evidence="13" key="2">
    <citation type="journal article" date="2020" name="BMC">
        <title>Leishmania infection induces a limited differential gene expression in the sand fly midgut.</title>
        <authorList>
            <person name="Coutinho-Abreu I.V."/>
            <person name="Serafim T.D."/>
            <person name="Meneses C."/>
            <person name="Kamhawi S."/>
            <person name="Oliveira F."/>
            <person name="Valenzuela J.G."/>
        </authorList>
    </citation>
    <scope>NUCLEOTIDE SEQUENCE</scope>
    <source>
        <strain evidence="13">Jacobina</strain>
        <tissue evidence="13">Midgut</tissue>
    </source>
</reference>
<evidence type="ECO:0000256" key="5">
    <source>
        <dbReference type="ARBA" id="ARBA00023015"/>
    </source>
</evidence>
<dbReference type="InterPro" id="IPR000536">
    <property type="entry name" value="Nucl_hrmn_rcpt_lig-bd"/>
</dbReference>
<dbReference type="GO" id="GO:0005634">
    <property type="term" value="C:nucleus"/>
    <property type="evidence" value="ECO:0007669"/>
    <property type="project" value="UniProtKB-SubCell"/>
</dbReference>
<keyword evidence="7 10" id="KW-0804">Transcription</keyword>
<dbReference type="AlphaFoldDB" id="A0A1B0C9I3"/>
<dbReference type="GO" id="GO:0043565">
    <property type="term" value="F:sequence-specific DNA binding"/>
    <property type="evidence" value="ECO:0007669"/>
    <property type="project" value="InterPro"/>
</dbReference>
<dbReference type="CDD" id="cd07163">
    <property type="entry name" value="NR_DBD_TLX"/>
    <property type="match status" value="1"/>
</dbReference>
<dbReference type="GO" id="GO:0003700">
    <property type="term" value="F:DNA-binding transcription factor activity"/>
    <property type="evidence" value="ECO:0007669"/>
    <property type="project" value="InterPro"/>
</dbReference>
<dbReference type="SUPFAM" id="SSF48508">
    <property type="entry name" value="Nuclear receptor ligand-binding domain"/>
    <property type="match status" value="1"/>
</dbReference>
<dbReference type="PRINTS" id="PR00047">
    <property type="entry name" value="STROIDFINGER"/>
</dbReference>
<evidence type="ECO:0000256" key="7">
    <source>
        <dbReference type="ARBA" id="ARBA00023163"/>
    </source>
</evidence>
<reference evidence="14" key="3">
    <citation type="submission" date="2020-05" db="UniProtKB">
        <authorList>
            <consortium name="EnsemblMetazoa"/>
        </authorList>
    </citation>
    <scope>IDENTIFICATION</scope>
    <source>
        <strain evidence="14">Jacobina</strain>
    </source>
</reference>
<dbReference type="InterPro" id="IPR035500">
    <property type="entry name" value="NHR-like_dom_sf"/>
</dbReference>
<evidence type="ECO:0000313" key="13">
    <source>
        <dbReference type="EMBL" id="MBC1174893.1"/>
    </source>
</evidence>
<dbReference type="PROSITE" id="PS51843">
    <property type="entry name" value="NR_LBD"/>
    <property type="match status" value="1"/>
</dbReference>
<dbReference type="SMART" id="SM00430">
    <property type="entry name" value="HOLI"/>
    <property type="match status" value="1"/>
</dbReference>
<keyword evidence="5 10" id="KW-0805">Transcription regulation</keyword>
<dbReference type="FunFam" id="3.30.50.10:FF:000019">
    <property type="entry name" value="Nuclear receptor subfamily 2 group E member"/>
    <property type="match status" value="1"/>
</dbReference>
<comment type="similarity">
    <text evidence="10">Belongs to the nuclear hormone receptor family.</text>
</comment>
<dbReference type="EnsemblMetazoa" id="LLOJ000605-RA">
    <property type="protein sequence ID" value="LLOJ000605-PA"/>
    <property type="gene ID" value="LLOJ000605"/>
</dbReference>
<dbReference type="PRINTS" id="PR00398">
    <property type="entry name" value="STRDHORMONER"/>
</dbReference>
<name>A0A1B0C9I3_LUTLO</name>
<sequence length="358" mass="41291">MQSPSTSPDLMDPRYNHLRIQASSSRILYDTPCKVCRDHSSGKHYGIYACDGCAGFFKRSIRRNRQYNCKSRSEGQCVVDKTHRNQCRACRLRKCFEVGMNRDAVQHERGPRNSTLRKQMSLLINRDHPMMTDLQSMRRELIMTQAMPLSLAAPPTPIVLDLSSRSTLLSASTNFMPLVTPRPLPPTPPLMAAEAIRESAAQLLFRNVEWLRNLHAFTDLSMHDQLYLLEESWREFFILATAQYLMPLNFSQLLYAYEIMNNNRDNRQPTATLMREVDNFKKILHRITQLCIDDNEYYFLRAIVLFKTNSDADSDSSSTTDEGGNVCRALQDPERVRILHEDAKNKLSAYINTVYPIQ</sequence>
<dbReference type="GO" id="GO:0008270">
    <property type="term" value="F:zinc ion binding"/>
    <property type="evidence" value="ECO:0007669"/>
    <property type="project" value="UniProtKB-KW"/>
</dbReference>
<dbReference type="InterPro" id="IPR013088">
    <property type="entry name" value="Znf_NHR/GATA"/>
</dbReference>
<evidence type="ECO:0000313" key="14">
    <source>
        <dbReference type="EnsemblMetazoa" id="LLOJ000605-PA"/>
    </source>
</evidence>
<reference evidence="15" key="1">
    <citation type="submission" date="2012-05" db="EMBL/GenBank/DDBJ databases">
        <title>Whole Genome Assembly of Lutzomyia longipalpis.</title>
        <authorList>
            <person name="Richards S."/>
            <person name="Qu C."/>
            <person name="Dillon R."/>
            <person name="Worley K."/>
            <person name="Scherer S."/>
            <person name="Batterton M."/>
            <person name="Taylor A."/>
            <person name="Hawes A."/>
            <person name="Hernandez B."/>
            <person name="Kovar C."/>
            <person name="Mandapat C."/>
            <person name="Pham C."/>
            <person name="Qu C."/>
            <person name="Jing C."/>
            <person name="Bess C."/>
            <person name="Bandaranaike D."/>
            <person name="Ngo D."/>
            <person name="Ongeri F."/>
            <person name="Arias F."/>
            <person name="Lara F."/>
            <person name="Weissenberger G."/>
            <person name="Kamau G."/>
            <person name="Han H."/>
            <person name="Shen H."/>
            <person name="Dinh H."/>
            <person name="Khalil I."/>
            <person name="Jones J."/>
            <person name="Shafer J."/>
            <person name="Jayaseelan J."/>
            <person name="Quiroz J."/>
            <person name="Blankenburg K."/>
            <person name="Nguyen L."/>
            <person name="Jackson L."/>
            <person name="Francisco L."/>
            <person name="Tang L.-Y."/>
            <person name="Pu L.-L."/>
            <person name="Perales L."/>
            <person name="Lorensuhewa L."/>
            <person name="Munidasa M."/>
            <person name="Coyle M."/>
            <person name="Taylor M."/>
            <person name="Puazo M."/>
            <person name="Firestine M."/>
            <person name="Scheel M."/>
            <person name="Javaid M."/>
            <person name="Wang M."/>
            <person name="Li M."/>
            <person name="Tabassum N."/>
            <person name="Saada N."/>
            <person name="Osuji N."/>
            <person name="Aqrawi P."/>
            <person name="Fu Q."/>
            <person name="Thornton R."/>
            <person name="Raj R."/>
            <person name="Goodspeed R."/>
            <person name="Mata R."/>
            <person name="Najjar R."/>
            <person name="Gubbala S."/>
            <person name="Lee S."/>
            <person name="Denson S."/>
            <person name="Patil S."/>
            <person name="Macmil S."/>
            <person name="Qi S."/>
            <person name="Matskevitch T."/>
            <person name="Palculict T."/>
            <person name="Mathew T."/>
            <person name="Vee V."/>
            <person name="Velamala V."/>
            <person name="Korchina V."/>
            <person name="Cai W."/>
            <person name="Liu W."/>
            <person name="Dai W."/>
            <person name="Zou X."/>
            <person name="Zhu Y."/>
            <person name="Zhang Y."/>
            <person name="Wu Y.-Q."/>
            <person name="Xin Y."/>
            <person name="Nazarath L."/>
            <person name="Kovar C."/>
            <person name="Han Y."/>
            <person name="Muzny D."/>
            <person name="Gibbs R."/>
        </authorList>
    </citation>
    <scope>NUCLEOTIDE SEQUENCE [LARGE SCALE GENOMIC DNA]</scope>
    <source>
        <strain evidence="15">Jacobina</strain>
    </source>
</reference>
<keyword evidence="15" id="KW-1185">Reference proteome</keyword>
<dbReference type="SMART" id="SM00399">
    <property type="entry name" value="ZnF_C4"/>
    <property type="match status" value="1"/>
</dbReference>
<dbReference type="InterPro" id="IPR050274">
    <property type="entry name" value="Nuclear_hormone_rcpt_NR2"/>
</dbReference>
<dbReference type="PROSITE" id="PS00031">
    <property type="entry name" value="NUCLEAR_REC_DBD_1"/>
    <property type="match status" value="1"/>
</dbReference>
<keyword evidence="9 10" id="KW-0539">Nucleus</keyword>
<dbReference type="InterPro" id="IPR001723">
    <property type="entry name" value="Nuclear_hrmn_rcpt"/>
</dbReference>
<dbReference type="VEuPathDB" id="VectorBase:LLOJ000605"/>
<evidence type="ECO:0000313" key="15">
    <source>
        <dbReference type="Proteomes" id="UP000092461"/>
    </source>
</evidence>
<evidence type="ECO:0000259" key="11">
    <source>
        <dbReference type="PROSITE" id="PS51030"/>
    </source>
</evidence>
<proteinExistence type="inferred from homology"/>
<protein>
    <submittedName>
        <fullName evidence="13">Putative nuclear receptor subfamily protein 2 group e member 1</fullName>
    </submittedName>
</protein>
<evidence type="ECO:0000256" key="6">
    <source>
        <dbReference type="ARBA" id="ARBA00023125"/>
    </source>
</evidence>
<evidence type="ECO:0000259" key="12">
    <source>
        <dbReference type="PROSITE" id="PS51843"/>
    </source>
</evidence>
<dbReference type="Pfam" id="PF00104">
    <property type="entry name" value="Hormone_recep"/>
    <property type="match status" value="1"/>
</dbReference>
<organism evidence="14 15">
    <name type="scientific">Lutzomyia longipalpis</name>
    <name type="common">Sand fly</name>
    <dbReference type="NCBI Taxonomy" id="7200"/>
    <lineage>
        <taxon>Eukaryota</taxon>
        <taxon>Metazoa</taxon>
        <taxon>Ecdysozoa</taxon>
        <taxon>Arthropoda</taxon>
        <taxon>Hexapoda</taxon>
        <taxon>Insecta</taxon>
        <taxon>Pterygota</taxon>
        <taxon>Neoptera</taxon>
        <taxon>Endopterygota</taxon>
        <taxon>Diptera</taxon>
        <taxon>Nematocera</taxon>
        <taxon>Psychodoidea</taxon>
        <taxon>Psychodidae</taxon>
        <taxon>Lutzomyia</taxon>
        <taxon>Lutzomyia</taxon>
    </lineage>
</organism>
<evidence type="ECO:0000256" key="1">
    <source>
        <dbReference type="ARBA" id="ARBA00004123"/>
    </source>
</evidence>
<keyword evidence="2 10" id="KW-0479">Metal-binding</keyword>
<dbReference type="GO" id="GO:0000122">
    <property type="term" value="P:negative regulation of transcription by RNA polymerase II"/>
    <property type="evidence" value="ECO:0007669"/>
    <property type="project" value="UniProtKB-ARBA"/>
</dbReference>
<evidence type="ECO:0000256" key="4">
    <source>
        <dbReference type="ARBA" id="ARBA00022833"/>
    </source>
</evidence>